<evidence type="ECO:0000313" key="3">
    <source>
        <dbReference type="Proteomes" id="UP001082703"/>
    </source>
</evidence>
<gene>
    <name evidence="2" type="ORF">OUY18_09615</name>
</gene>
<comment type="caution">
    <text evidence="2">The sequence shown here is derived from an EMBL/GenBank/DDBJ whole genome shotgun (WGS) entry which is preliminary data.</text>
</comment>
<feature type="transmembrane region" description="Helical" evidence="1">
    <location>
        <begin position="33"/>
        <end position="55"/>
    </location>
</feature>
<evidence type="ECO:0000313" key="2">
    <source>
        <dbReference type="EMBL" id="MCY1714509.1"/>
    </source>
</evidence>
<organism evidence="2 3">
    <name type="scientific">Caproiciproducens galactitolivorans</name>
    <dbReference type="NCBI Taxonomy" id="642589"/>
    <lineage>
        <taxon>Bacteria</taxon>
        <taxon>Bacillati</taxon>
        <taxon>Bacillota</taxon>
        <taxon>Clostridia</taxon>
        <taxon>Eubacteriales</taxon>
        <taxon>Acutalibacteraceae</taxon>
        <taxon>Caproiciproducens</taxon>
    </lineage>
</organism>
<dbReference type="Proteomes" id="UP001082703">
    <property type="component" value="Unassembled WGS sequence"/>
</dbReference>
<name>A0ABT4BUG0_9FIRM</name>
<keyword evidence="3" id="KW-1185">Reference proteome</keyword>
<evidence type="ECO:0000256" key="1">
    <source>
        <dbReference type="SAM" id="Phobius"/>
    </source>
</evidence>
<feature type="transmembrane region" description="Helical" evidence="1">
    <location>
        <begin position="61"/>
        <end position="83"/>
    </location>
</feature>
<keyword evidence="1" id="KW-0472">Membrane</keyword>
<keyword evidence="1" id="KW-1133">Transmembrane helix</keyword>
<keyword evidence="1" id="KW-0812">Transmembrane</keyword>
<protein>
    <submittedName>
        <fullName evidence="2">Uncharacterized protein</fullName>
    </submittedName>
</protein>
<dbReference type="RefSeq" id="WP_268058563.1">
    <property type="nucleotide sequence ID" value="NZ_JAPOHA010000009.1"/>
</dbReference>
<feature type="transmembrane region" description="Helical" evidence="1">
    <location>
        <begin position="90"/>
        <end position="116"/>
    </location>
</feature>
<accession>A0ABT4BUG0</accession>
<sequence length="119" mass="12134">MESLGLELNRCSILLNYRHRAKIMAPVKRRAPLFLFASAASGAAPVIIIAIAVTATATATATATVAVAVAVAVTITVGSAFNLAIFCSIIILAAFGPATIVAVAVISIHLICPFVGDIT</sequence>
<reference evidence="2 3" key="1">
    <citation type="submission" date="2022-11" db="EMBL/GenBank/DDBJ databases">
        <authorList>
            <person name="Caiyu Z."/>
        </authorList>
    </citation>
    <scope>NUCLEOTIDE SEQUENCE [LARGE SCALE GENOMIC DNA]</scope>
    <source>
        <strain evidence="2 3">YR-4</strain>
    </source>
</reference>
<proteinExistence type="predicted"/>
<dbReference type="EMBL" id="JAPOHA010000009">
    <property type="protein sequence ID" value="MCY1714509.1"/>
    <property type="molecule type" value="Genomic_DNA"/>
</dbReference>